<evidence type="ECO:0000313" key="2">
    <source>
        <dbReference type="Proteomes" id="UP001148018"/>
    </source>
</evidence>
<evidence type="ECO:0000313" key="1">
    <source>
        <dbReference type="EMBL" id="KAJ3600588.1"/>
    </source>
</evidence>
<reference evidence="1" key="1">
    <citation type="submission" date="2022-07" db="EMBL/GenBank/DDBJ databases">
        <title>Chromosome-level genome of Muraenolepis orangiensis.</title>
        <authorList>
            <person name="Kim J."/>
        </authorList>
    </citation>
    <scope>NUCLEOTIDE SEQUENCE</scope>
    <source>
        <strain evidence="1">KU_S4_2022</strain>
        <tissue evidence="1">Muscle</tissue>
    </source>
</reference>
<proteinExistence type="predicted"/>
<name>A0A9Q0E7Q5_9TELE</name>
<comment type="caution">
    <text evidence="1">The sequence shown here is derived from an EMBL/GenBank/DDBJ whole genome shotgun (WGS) entry which is preliminary data.</text>
</comment>
<organism evidence="1 2">
    <name type="scientific">Muraenolepis orangiensis</name>
    <name type="common">Patagonian moray cod</name>
    <dbReference type="NCBI Taxonomy" id="630683"/>
    <lineage>
        <taxon>Eukaryota</taxon>
        <taxon>Metazoa</taxon>
        <taxon>Chordata</taxon>
        <taxon>Craniata</taxon>
        <taxon>Vertebrata</taxon>
        <taxon>Euteleostomi</taxon>
        <taxon>Actinopterygii</taxon>
        <taxon>Neopterygii</taxon>
        <taxon>Teleostei</taxon>
        <taxon>Neoteleostei</taxon>
        <taxon>Acanthomorphata</taxon>
        <taxon>Zeiogadaria</taxon>
        <taxon>Gadariae</taxon>
        <taxon>Gadiformes</taxon>
        <taxon>Muraenolepidoidei</taxon>
        <taxon>Muraenolepididae</taxon>
        <taxon>Muraenolepis</taxon>
    </lineage>
</organism>
<gene>
    <name evidence="1" type="ORF">NHX12_031568</name>
</gene>
<protein>
    <submittedName>
        <fullName evidence="1">Uncharacterized protein</fullName>
    </submittedName>
</protein>
<dbReference type="Proteomes" id="UP001148018">
    <property type="component" value="Unassembled WGS sequence"/>
</dbReference>
<accession>A0A9Q0E7Q5</accession>
<sequence length="72" mass="8304">MRRWLAKHKRGGRVQCVVFDGRSARFPPSPSLSQRQQQLLDEVPRSAVRYWLKVAALPRRCAGTAHCLRHPL</sequence>
<keyword evidence="2" id="KW-1185">Reference proteome</keyword>
<dbReference type="EMBL" id="JANIIK010000047">
    <property type="protein sequence ID" value="KAJ3600588.1"/>
    <property type="molecule type" value="Genomic_DNA"/>
</dbReference>
<dbReference type="AlphaFoldDB" id="A0A9Q0E7Q5"/>